<dbReference type="CDD" id="cd00130">
    <property type="entry name" value="PAS"/>
    <property type="match status" value="2"/>
</dbReference>
<feature type="domain" description="PAC" evidence="23">
    <location>
        <begin position="962"/>
        <end position="1014"/>
    </location>
</feature>
<dbReference type="Pfam" id="PF08448">
    <property type="entry name" value="PAS_4"/>
    <property type="match status" value="3"/>
</dbReference>
<feature type="domain" description="PAC" evidence="23">
    <location>
        <begin position="704"/>
        <end position="756"/>
    </location>
</feature>
<dbReference type="Pfam" id="PF00989">
    <property type="entry name" value="PAS"/>
    <property type="match status" value="1"/>
</dbReference>
<dbReference type="CDD" id="cd19410">
    <property type="entry name" value="HK9-like_sensor"/>
    <property type="match status" value="1"/>
</dbReference>
<evidence type="ECO:0000256" key="4">
    <source>
        <dbReference type="ARBA" id="ARBA00022475"/>
    </source>
</evidence>
<dbReference type="SUPFAM" id="SSF52172">
    <property type="entry name" value="CheY-like"/>
    <property type="match status" value="1"/>
</dbReference>
<feature type="domain" description="Response regulatory" evidence="21">
    <location>
        <begin position="1281"/>
        <end position="1397"/>
    </location>
</feature>
<keyword evidence="11" id="KW-0067">ATP-binding</keyword>
<evidence type="ECO:0000259" key="21">
    <source>
        <dbReference type="PROSITE" id="PS50110"/>
    </source>
</evidence>
<dbReference type="Pfam" id="PF13188">
    <property type="entry name" value="PAS_8"/>
    <property type="match status" value="1"/>
</dbReference>
<dbReference type="Pfam" id="PF00072">
    <property type="entry name" value="Response_reg"/>
    <property type="match status" value="1"/>
</dbReference>
<dbReference type="InterPro" id="IPR001610">
    <property type="entry name" value="PAC"/>
</dbReference>
<dbReference type="RefSeq" id="WP_115374165.1">
    <property type="nucleotide sequence ID" value="NZ_QASA01000001.1"/>
</dbReference>
<dbReference type="SUPFAM" id="SSF55874">
    <property type="entry name" value="ATPase domain of HSP90 chaperone/DNA topoisomerase II/histidine kinase"/>
    <property type="match status" value="1"/>
</dbReference>
<evidence type="ECO:0000256" key="8">
    <source>
        <dbReference type="ARBA" id="ARBA00022692"/>
    </source>
</evidence>
<dbReference type="PANTHER" id="PTHR43047">
    <property type="entry name" value="TWO-COMPONENT HISTIDINE PROTEIN KINASE"/>
    <property type="match status" value="1"/>
</dbReference>
<keyword evidence="8 19" id="KW-0812">Transmembrane</keyword>
<comment type="subunit">
    <text evidence="15">At low DSF concentrations, interacts with RpfF.</text>
</comment>
<evidence type="ECO:0000259" key="23">
    <source>
        <dbReference type="PROSITE" id="PS50113"/>
    </source>
</evidence>
<proteinExistence type="predicted"/>
<dbReference type="InterPro" id="IPR013656">
    <property type="entry name" value="PAS_4"/>
</dbReference>
<dbReference type="SMART" id="SM00387">
    <property type="entry name" value="HATPase_c"/>
    <property type="match status" value="1"/>
</dbReference>
<evidence type="ECO:0000256" key="17">
    <source>
        <dbReference type="PROSITE-ProRule" id="PRU00110"/>
    </source>
</evidence>
<evidence type="ECO:0000313" key="25">
    <source>
        <dbReference type="EMBL" id="RDC65098.1"/>
    </source>
</evidence>
<keyword evidence="26" id="KW-1185">Reference proteome</keyword>
<dbReference type="Gene3D" id="3.30.450.20">
    <property type="entry name" value="PAS domain"/>
    <property type="match status" value="6"/>
</dbReference>
<dbReference type="InterPro" id="IPR000014">
    <property type="entry name" value="PAS"/>
</dbReference>
<organism evidence="25 26">
    <name type="scientific">Adhaeribacter pallidiroseus</name>
    <dbReference type="NCBI Taxonomy" id="2072847"/>
    <lineage>
        <taxon>Bacteria</taxon>
        <taxon>Pseudomonadati</taxon>
        <taxon>Bacteroidota</taxon>
        <taxon>Cytophagia</taxon>
        <taxon>Cytophagales</taxon>
        <taxon>Hymenobacteraceae</taxon>
        <taxon>Adhaeribacter</taxon>
    </lineage>
</organism>
<evidence type="ECO:0000256" key="5">
    <source>
        <dbReference type="ARBA" id="ARBA00022519"/>
    </source>
</evidence>
<keyword evidence="4" id="KW-1003">Cell membrane</keyword>
<dbReference type="InterPro" id="IPR036890">
    <property type="entry name" value="HATPase_C_sf"/>
</dbReference>
<feature type="domain" description="PAS" evidence="22">
    <location>
        <begin position="229"/>
        <end position="270"/>
    </location>
</feature>
<dbReference type="PROSITE" id="PS50112">
    <property type="entry name" value="PAS"/>
    <property type="match status" value="2"/>
</dbReference>
<dbReference type="CDD" id="cd17546">
    <property type="entry name" value="REC_hyHK_CKI1_RcsC-like"/>
    <property type="match status" value="1"/>
</dbReference>
<keyword evidence="12 19" id="KW-1133">Transmembrane helix</keyword>
<evidence type="ECO:0000256" key="14">
    <source>
        <dbReference type="ARBA" id="ARBA00023136"/>
    </source>
</evidence>
<dbReference type="InterPro" id="IPR000700">
    <property type="entry name" value="PAS-assoc_C"/>
</dbReference>
<evidence type="ECO:0000256" key="2">
    <source>
        <dbReference type="ARBA" id="ARBA00004429"/>
    </source>
</evidence>
<evidence type="ECO:0000256" key="9">
    <source>
        <dbReference type="ARBA" id="ARBA00022741"/>
    </source>
</evidence>
<dbReference type="GO" id="GO:0005886">
    <property type="term" value="C:plasma membrane"/>
    <property type="evidence" value="ECO:0007669"/>
    <property type="project" value="UniProtKB-SubCell"/>
</dbReference>
<dbReference type="InterPro" id="IPR013655">
    <property type="entry name" value="PAS_fold_3"/>
</dbReference>
<feature type="domain" description="PAC" evidence="23">
    <location>
        <begin position="576"/>
        <end position="628"/>
    </location>
</feature>
<evidence type="ECO:0000313" key="26">
    <source>
        <dbReference type="Proteomes" id="UP000253919"/>
    </source>
</evidence>
<dbReference type="Pfam" id="PF00512">
    <property type="entry name" value="HisKA"/>
    <property type="match status" value="1"/>
</dbReference>
<comment type="caution">
    <text evidence="25">The sequence shown here is derived from an EMBL/GenBank/DDBJ whole genome shotgun (WGS) entry which is preliminary data.</text>
</comment>
<dbReference type="InterPro" id="IPR001789">
    <property type="entry name" value="Sig_transdc_resp-reg_receiver"/>
</dbReference>
<dbReference type="SUPFAM" id="SSF55785">
    <property type="entry name" value="PYP-like sensor domain (PAS domain)"/>
    <property type="match status" value="6"/>
</dbReference>
<dbReference type="EMBL" id="QASA01000001">
    <property type="protein sequence ID" value="RDC65098.1"/>
    <property type="molecule type" value="Genomic_DNA"/>
</dbReference>
<comment type="catalytic activity">
    <reaction evidence="1">
        <text>ATP + protein L-histidine = ADP + protein N-phospho-L-histidine.</text>
        <dbReference type="EC" id="2.7.13.3"/>
    </reaction>
</comment>
<reference evidence="25 26" key="1">
    <citation type="submission" date="2018-04" db="EMBL/GenBank/DDBJ databases">
        <title>Adhaeribacter sp. HMF7616 genome sequencing and assembly.</title>
        <authorList>
            <person name="Kang H."/>
            <person name="Kang J."/>
            <person name="Cha I."/>
            <person name="Kim H."/>
            <person name="Joh K."/>
        </authorList>
    </citation>
    <scope>NUCLEOTIDE SEQUENCE [LARGE SCALE GENOMIC DNA]</scope>
    <source>
        <strain evidence="25 26">HMF7616</strain>
    </source>
</reference>
<feature type="modified residue" description="4-aspartylphosphate" evidence="18">
    <location>
        <position position="1331"/>
    </location>
</feature>
<name>A0A369QSF2_9BACT</name>
<dbReference type="InterPro" id="IPR007891">
    <property type="entry name" value="CHASE3"/>
</dbReference>
<feature type="domain" description="Histidine kinase" evidence="20">
    <location>
        <begin position="1032"/>
        <end position="1254"/>
    </location>
</feature>
<accession>A0A369QSF2</accession>
<dbReference type="Gene3D" id="1.10.287.130">
    <property type="match status" value="1"/>
</dbReference>
<dbReference type="PRINTS" id="PR00344">
    <property type="entry name" value="BCTRLSENSOR"/>
</dbReference>
<dbReference type="InterPro" id="IPR013767">
    <property type="entry name" value="PAS_fold"/>
</dbReference>
<dbReference type="GO" id="GO:0005524">
    <property type="term" value="F:ATP binding"/>
    <property type="evidence" value="ECO:0007669"/>
    <property type="project" value="UniProtKB-KW"/>
</dbReference>
<evidence type="ECO:0000256" key="1">
    <source>
        <dbReference type="ARBA" id="ARBA00000085"/>
    </source>
</evidence>
<dbReference type="SMART" id="SM00086">
    <property type="entry name" value="PAC"/>
    <property type="match status" value="5"/>
</dbReference>
<evidence type="ECO:0000256" key="18">
    <source>
        <dbReference type="PROSITE-ProRule" id="PRU00169"/>
    </source>
</evidence>
<feature type="domain" description="HPt" evidence="24">
    <location>
        <begin position="1447"/>
        <end position="1538"/>
    </location>
</feature>
<dbReference type="SMART" id="SM00091">
    <property type="entry name" value="PAS"/>
    <property type="match status" value="6"/>
</dbReference>
<keyword evidence="10 25" id="KW-0418">Kinase</keyword>
<keyword evidence="9" id="KW-0547">Nucleotide-binding</keyword>
<dbReference type="PROSITE" id="PS50110">
    <property type="entry name" value="RESPONSE_REGULATORY"/>
    <property type="match status" value="1"/>
</dbReference>
<dbReference type="GO" id="GO:0006355">
    <property type="term" value="P:regulation of DNA-templated transcription"/>
    <property type="evidence" value="ECO:0007669"/>
    <property type="project" value="InterPro"/>
</dbReference>
<dbReference type="Pfam" id="PF02518">
    <property type="entry name" value="HATPase_c"/>
    <property type="match status" value="1"/>
</dbReference>
<dbReference type="SMART" id="SM00388">
    <property type="entry name" value="HisKA"/>
    <property type="match status" value="1"/>
</dbReference>
<feature type="transmembrane region" description="Helical" evidence="19">
    <location>
        <begin position="186"/>
        <end position="209"/>
    </location>
</feature>
<evidence type="ECO:0000259" key="22">
    <source>
        <dbReference type="PROSITE" id="PS50112"/>
    </source>
</evidence>
<dbReference type="Gene3D" id="3.30.565.10">
    <property type="entry name" value="Histidine kinase-like ATPase, C-terminal domain"/>
    <property type="match status" value="1"/>
</dbReference>
<dbReference type="Pfam" id="PF08447">
    <property type="entry name" value="PAS_3"/>
    <property type="match status" value="1"/>
</dbReference>
<evidence type="ECO:0000256" key="13">
    <source>
        <dbReference type="ARBA" id="ARBA00023012"/>
    </source>
</evidence>
<dbReference type="InterPro" id="IPR036641">
    <property type="entry name" value="HPT_dom_sf"/>
</dbReference>
<dbReference type="CDD" id="cd00082">
    <property type="entry name" value="HisKA"/>
    <property type="match status" value="1"/>
</dbReference>
<dbReference type="InterPro" id="IPR036097">
    <property type="entry name" value="HisK_dim/P_sf"/>
</dbReference>
<dbReference type="InterPro" id="IPR003594">
    <property type="entry name" value="HATPase_dom"/>
</dbReference>
<dbReference type="NCBIfam" id="TIGR00229">
    <property type="entry name" value="sensory_box"/>
    <property type="match status" value="3"/>
</dbReference>
<dbReference type="FunFam" id="1.10.287.130:FF:000002">
    <property type="entry name" value="Two-component osmosensing histidine kinase"/>
    <property type="match status" value="1"/>
</dbReference>
<keyword evidence="13" id="KW-0902">Two-component regulatory system</keyword>
<dbReference type="InterPro" id="IPR035965">
    <property type="entry name" value="PAS-like_dom_sf"/>
</dbReference>
<evidence type="ECO:0000256" key="16">
    <source>
        <dbReference type="ARBA" id="ARBA00068150"/>
    </source>
</evidence>
<dbReference type="EC" id="2.7.13.3" evidence="3"/>
<evidence type="ECO:0000256" key="3">
    <source>
        <dbReference type="ARBA" id="ARBA00012438"/>
    </source>
</evidence>
<protein>
    <recommendedName>
        <fullName evidence="16">Sensory/regulatory protein RpfC</fullName>
        <ecNumber evidence="3">2.7.13.3</ecNumber>
    </recommendedName>
</protein>
<dbReference type="PROSITE" id="PS50894">
    <property type="entry name" value="HPT"/>
    <property type="match status" value="1"/>
</dbReference>
<keyword evidence="7" id="KW-0808">Transferase</keyword>
<evidence type="ECO:0000256" key="7">
    <source>
        <dbReference type="ARBA" id="ARBA00022679"/>
    </source>
</evidence>
<dbReference type="PROSITE" id="PS50109">
    <property type="entry name" value="HIS_KIN"/>
    <property type="match status" value="1"/>
</dbReference>
<keyword evidence="14 19" id="KW-0472">Membrane</keyword>
<dbReference type="GO" id="GO:0000155">
    <property type="term" value="F:phosphorelay sensor kinase activity"/>
    <property type="evidence" value="ECO:0007669"/>
    <property type="project" value="InterPro"/>
</dbReference>
<dbReference type="SUPFAM" id="SSF47226">
    <property type="entry name" value="Histidine-containing phosphotransfer domain, HPT domain"/>
    <property type="match status" value="1"/>
</dbReference>
<evidence type="ECO:0000256" key="10">
    <source>
        <dbReference type="ARBA" id="ARBA00022777"/>
    </source>
</evidence>
<evidence type="ECO:0000256" key="15">
    <source>
        <dbReference type="ARBA" id="ARBA00064003"/>
    </source>
</evidence>
<evidence type="ECO:0000256" key="19">
    <source>
        <dbReference type="SAM" id="Phobius"/>
    </source>
</evidence>
<dbReference type="InterPro" id="IPR003661">
    <property type="entry name" value="HisK_dim/P_dom"/>
</dbReference>
<evidence type="ECO:0000256" key="6">
    <source>
        <dbReference type="ARBA" id="ARBA00022553"/>
    </source>
</evidence>
<dbReference type="SUPFAM" id="SSF47384">
    <property type="entry name" value="Homodimeric domain of signal transducing histidine kinase"/>
    <property type="match status" value="1"/>
</dbReference>
<feature type="domain" description="PAS" evidence="22">
    <location>
        <begin position="498"/>
        <end position="538"/>
    </location>
</feature>
<dbReference type="OrthoDB" id="9797097at2"/>
<evidence type="ECO:0000259" key="24">
    <source>
        <dbReference type="PROSITE" id="PS50894"/>
    </source>
</evidence>
<dbReference type="CDD" id="cd16922">
    <property type="entry name" value="HATPase_EvgS-ArcB-TorS-like"/>
    <property type="match status" value="1"/>
</dbReference>
<dbReference type="Gene3D" id="2.10.70.100">
    <property type="match status" value="1"/>
</dbReference>
<dbReference type="Gene3D" id="3.40.50.2300">
    <property type="match status" value="1"/>
</dbReference>
<dbReference type="Pfam" id="PF01627">
    <property type="entry name" value="Hpt"/>
    <property type="match status" value="1"/>
</dbReference>
<evidence type="ECO:0000256" key="11">
    <source>
        <dbReference type="ARBA" id="ARBA00022840"/>
    </source>
</evidence>
<dbReference type="Proteomes" id="UP000253919">
    <property type="component" value="Unassembled WGS sequence"/>
</dbReference>
<evidence type="ECO:0000259" key="20">
    <source>
        <dbReference type="PROSITE" id="PS50109"/>
    </source>
</evidence>
<dbReference type="Gene3D" id="1.20.120.160">
    <property type="entry name" value="HPT domain"/>
    <property type="match status" value="1"/>
</dbReference>
<feature type="modified residue" description="Phosphohistidine" evidence="17">
    <location>
        <position position="1486"/>
    </location>
</feature>
<dbReference type="InterPro" id="IPR011006">
    <property type="entry name" value="CheY-like_superfamily"/>
</dbReference>
<dbReference type="Pfam" id="PF05227">
    <property type="entry name" value="CHASE3"/>
    <property type="match status" value="1"/>
</dbReference>
<dbReference type="InterPro" id="IPR005467">
    <property type="entry name" value="His_kinase_dom"/>
</dbReference>
<dbReference type="FunFam" id="3.30.565.10:FF:000010">
    <property type="entry name" value="Sensor histidine kinase RcsC"/>
    <property type="match status" value="1"/>
</dbReference>
<dbReference type="InterPro" id="IPR004358">
    <property type="entry name" value="Sig_transdc_His_kin-like_C"/>
</dbReference>
<gene>
    <name evidence="25" type="ORF">AHMF7616_03722</name>
</gene>
<sequence length="1553" mass="175832">MINFYHVIKSSQEFKRLLIVFSIILLVFSILVYSIYYNLGWKNEHAQRVIHSQERIYQIERVVSLAKDYETGARGFVITNNAAYKEPFKMAEDSLEKVFSHLKELVRFDSVQENYRKLLLQHLNKKIALSRLTIKVRQEKGLDAALRLVATNKGKIQMDKIREIVNAMHAHELSVLKKQKKESEEIAFQINLILLLGLALFVLLLIYVLKRGWTNLADKKIAREQLQQSQDRFMALIENSSEAIVLRDEHLNIVYWSSTAERIFGFTKEEAAQPGFTLLSYPAKGLEQVTQYNQEVLSSPGQPIQKLIQLQHKSGHLVWVESNTTNLLQQPSIRAIVSHFGDVTERVKDALAVQKANSLLEKAISNEQRRFNNLFMQAPVSICVFKGADHRYVLTNLLFDRLIGGRQVLGKTVAEAFPDLAHQAFQEKLDLVYKTGESYRETEQVLQLGRDSNGQLNTIYLDMLFQPYCNSDGIVEEIYFFGVDVSEQVLTRKRIEESEWNFRQLIQDLPAAVYTCDVNGCIKLFNKAAVELWGREPDVDQEFWCGSHNLYNANGQILARENCPMALALSNKVAADNLEIIMECPDGSRRHIMPHTVLSHDVTGQVTGGINILIDITESKITSEQIRQSEAALTEAQRIAKIGSWNLDVDTRKLSCSEQLYRIFDIDAAYFQAPSASFLDFVDEADRGLIEQTIKEALTNGEPFDVECRITTLKGEHRNLHLLGNSQTDANGLIIRLYGTSQDITERKHAEMRLQESEKNIKSILTSSQEAIYLLDVNCRLVLLNEQCRSVIKQGYGVDCKIGDNFPALFESELQDKLLSVYQKVLAGEKWEDERSLSLKEDVYHSTYFPVRDNEGNITGLCCSAKDITERRKIEKAMDIANAEKEEFQYRFKAILDYSPQSILIKDIEGKYIFANKAFLTLFNLDQENERGNQLKAISDDQAALAEFSINENEGPPAIKSMEWNQQIVLSDGQVLEMEIVKFPLYDRHKRLFGICTLAKDITEQVKHQQQLIQARENAEHAERLQEQFLANMSHELRTPMNGIIGMANLLLVSSSLQPDQKGRLQIIKQSSNTLLSLINNILDLSKLKAGILTLEELAFDFNESIAGTIPFFKERAQEKGLRLVASADHFIPELLVGDPHRLNQILSNLLSNAIKFTEKGFVRLEASLQSKTPDQVVIEFVVTDSGVGIDANSLHYIFDNFAQGSTDIASKYGGTGLGLAITRRLIEMQGGTISVESTKGKGTSFSFCLPYAIAKDSDAVVNLYRRNEPSPLKKSYNGKRALIVEDNDINQAVLASSLKQFHIDLLIAQHGGEAIQILESGEQFDIIFMDLRMPVMNGFEAITYIRQKLQLEIPIVVLTASVLRNEKERCLEIGASDYMAKPFDMVDLARALEQFLSISQQQTPKHYQVETNGPAIAVSSTTVISPSTATVMVSGFDISRLLELEDPEYIRMVFDLFVEKMPSYLQELKSILPSGNCKDFLEKAHKAKGSLASVYMEEMYELIVEMEKKVHGQQNMDGIEPLLDRCLSLYPKLLPAIQQEVEKQLITILANI</sequence>
<keyword evidence="5" id="KW-0997">Cell inner membrane</keyword>
<feature type="transmembrane region" description="Helical" evidence="19">
    <location>
        <begin position="17"/>
        <end position="39"/>
    </location>
</feature>
<keyword evidence="6 18" id="KW-0597">Phosphoprotein</keyword>
<dbReference type="SMART" id="SM00448">
    <property type="entry name" value="REC"/>
    <property type="match status" value="1"/>
</dbReference>
<comment type="subcellular location">
    <subcellularLocation>
        <location evidence="2">Cell inner membrane</location>
        <topology evidence="2">Multi-pass membrane protein</topology>
    </subcellularLocation>
</comment>
<evidence type="ECO:0000256" key="12">
    <source>
        <dbReference type="ARBA" id="ARBA00022989"/>
    </source>
</evidence>
<dbReference type="PROSITE" id="PS50113">
    <property type="entry name" value="PAC"/>
    <property type="match status" value="3"/>
</dbReference>
<dbReference type="InterPro" id="IPR008207">
    <property type="entry name" value="Sig_transdc_His_kin_Hpt_dom"/>
</dbReference>